<evidence type="ECO:0000313" key="2">
    <source>
        <dbReference type="Proteomes" id="UP000886595"/>
    </source>
</evidence>
<accession>A0A8X7SC74</accession>
<proteinExistence type="predicted"/>
<evidence type="ECO:0000313" key="1">
    <source>
        <dbReference type="EMBL" id="KAG2303637.1"/>
    </source>
</evidence>
<dbReference type="Proteomes" id="UP000886595">
    <property type="component" value="Unassembled WGS sequence"/>
</dbReference>
<gene>
    <name evidence="1" type="ORF">Bca52824_032288</name>
</gene>
<organism evidence="1 2">
    <name type="scientific">Brassica carinata</name>
    <name type="common">Ethiopian mustard</name>
    <name type="synonym">Abyssinian cabbage</name>
    <dbReference type="NCBI Taxonomy" id="52824"/>
    <lineage>
        <taxon>Eukaryota</taxon>
        <taxon>Viridiplantae</taxon>
        <taxon>Streptophyta</taxon>
        <taxon>Embryophyta</taxon>
        <taxon>Tracheophyta</taxon>
        <taxon>Spermatophyta</taxon>
        <taxon>Magnoliopsida</taxon>
        <taxon>eudicotyledons</taxon>
        <taxon>Gunneridae</taxon>
        <taxon>Pentapetalae</taxon>
        <taxon>rosids</taxon>
        <taxon>malvids</taxon>
        <taxon>Brassicales</taxon>
        <taxon>Brassicaceae</taxon>
        <taxon>Brassiceae</taxon>
        <taxon>Brassica</taxon>
    </lineage>
</organism>
<comment type="caution">
    <text evidence="1">The sequence shown here is derived from an EMBL/GenBank/DDBJ whole genome shotgun (WGS) entry which is preliminary data.</text>
</comment>
<dbReference type="AlphaFoldDB" id="A0A8X7SC74"/>
<name>A0A8X7SC74_BRACI</name>
<reference evidence="1 2" key="1">
    <citation type="submission" date="2020-02" db="EMBL/GenBank/DDBJ databases">
        <authorList>
            <person name="Ma Q."/>
            <person name="Huang Y."/>
            <person name="Song X."/>
            <person name="Pei D."/>
        </authorList>
    </citation>
    <scope>NUCLEOTIDE SEQUENCE [LARGE SCALE GENOMIC DNA]</scope>
    <source>
        <strain evidence="1">Sxm20200214</strain>
        <tissue evidence="1">Leaf</tissue>
    </source>
</reference>
<keyword evidence="2" id="KW-1185">Reference proteome</keyword>
<dbReference type="EMBL" id="JAAMPC010000007">
    <property type="protein sequence ID" value="KAG2303637.1"/>
    <property type="molecule type" value="Genomic_DNA"/>
</dbReference>
<sequence>MEQFHFPNCHQLMMLSNTNTKLPAILRSVRVSLTALLCSLMQRKFGNGVIFFLTLPHEPILLQQGENCRRQLPQRGFEESVTTSERNAYILNSPPQIFTPLANKICSYKLKLGL</sequence>
<protein>
    <submittedName>
        <fullName evidence="1">Uncharacterized protein</fullName>
    </submittedName>
</protein>